<dbReference type="Proteomes" id="UP000054538">
    <property type="component" value="Unassembled WGS sequence"/>
</dbReference>
<protein>
    <submittedName>
        <fullName evidence="1">Uncharacterized protein</fullName>
    </submittedName>
</protein>
<organism evidence="1 2">
    <name type="scientific">Paxillus rubicundulus Ve08.2h10</name>
    <dbReference type="NCBI Taxonomy" id="930991"/>
    <lineage>
        <taxon>Eukaryota</taxon>
        <taxon>Fungi</taxon>
        <taxon>Dikarya</taxon>
        <taxon>Basidiomycota</taxon>
        <taxon>Agaricomycotina</taxon>
        <taxon>Agaricomycetes</taxon>
        <taxon>Agaricomycetidae</taxon>
        <taxon>Boletales</taxon>
        <taxon>Paxilineae</taxon>
        <taxon>Paxillaceae</taxon>
        <taxon>Paxillus</taxon>
    </lineage>
</organism>
<evidence type="ECO:0000313" key="1">
    <source>
        <dbReference type="EMBL" id="KIK77585.1"/>
    </source>
</evidence>
<name>A0A0D0DHP8_9AGAM</name>
<reference evidence="1 2" key="1">
    <citation type="submission" date="2014-04" db="EMBL/GenBank/DDBJ databases">
        <authorList>
            <consortium name="DOE Joint Genome Institute"/>
            <person name="Kuo A."/>
            <person name="Kohler A."/>
            <person name="Jargeat P."/>
            <person name="Nagy L.G."/>
            <person name="Floudas D."/>
            <person name="Copeland A."/>
            <person name="Barry K.W."/>
            <person name="Cichocki N."/>
            <person name="Veneault-Fourrey C."/>
            <person name="LaButti K."/>
            <person name="Lindquist E.A."/>
            <person name="Lipzen A."/>
            <person name="Lundell T."/>
            <person name="Morin E."/>
            <person name="Murat C."/>
            <person name="Sun H."/>
            <person name="Tunlid A."/>
            <person name="Henrissat B."/>
            <person name="Grigoriev I.V."/>
            <person name="Hibbett D.S."/>
            <person name="Martin F."/>
            <person name="Nordberg H.P."/>
            <person name="Cantor M.N."/>
            <person name="Hua S.X."/>
        </authorList>
    </citation>
    <scope>NUCLEOTIDE SEQUENCE [LARGE SCALE GENOMIC DNA]</scope>
    <source>
        <strain evidence="1 2">Ve08.2h10</strain>
    </source>
</reference>
<sequence length="64" mass="7359">MVMPHQRERLFTLTLDDSFAVQGRVMIGRHTDEKVRSLSYTKGNPAYYSILASHINSNQKKYGT</sequence>
<keyword evidence="2" id="KW-1185">Reference proteome</keyword>
<proteinExistence type="predicted"/>
<dbReference type="InParanoid" id="A0A0D0DHP8"/>
<dbReference type="EMBL" id="KN826923">
    <property type="protein sequence ID" value="KIK77585.1"/>
    <property type="molecule type" value="Genomic_DNA"/>
</dbReference>
<evidence type="ECO:0000313" key="2">
    <source>
        <dbReference type="Proteomes" id="UP000054538"/>
    </source>
</evidence>
<gene>
    <name evidence="1" type="ORF">PAXRUDRAFT_373188</name>
</gene>
<reference evidence="2" key="2">
    <citation type="submission" date="2015-01" db="EMBL/GenBank/DDBJ databases">
        <title>Evolutionary Origins and Diversification of the Mycorrhizal Mutualists.</title>
        <authorList>
            <consortium name="DOE Joint Genome Institute"/>
            <consortium name="Mycorrhizal Genomics Consortium"/>
            <person name="Kohler A."/>
            <person name="Kuo A."/>
            <person name="Nagy L.G."/>
            <person name="Floudas D."/>
            <person name="Copeland A."/>
            <person name="Barry K.W."/>
            <person name="Cichocki N."/>
            <person name="Veneault-Fourrey C."/>
            <person name="LaButti K."/>
            <person name="Lindquist E.A."/>
            <person name="Lipzen A."/>
            <person name="Lundell T."/>
            <person name="Morin E."/>
            <person name="Murat C."/>
            <person name="Riley R."/>
            <person name="Ohm R."/>
            <person name="Sun H."/>
            <person name="Tunlid A."/>
            <person name="Henrissat B."/>
            <person name="Grigoriev I.V."/>
            <person name="Hibbett D.S."/>
            <person name="Martin F."/>
        </authorList>
    </citation>
    <scope>NUCLEOTIDE SEQUENCE [LARGE SCALE GENOMIC DNA]</scope>
    <source>
        <strain evidence="2">Ve08.2h10</strain>
    </source>
</reference>
<accession>A0A0D0DHP8</accession>
<dbReference type="HOGENOM" id="CLU_2868322_0_0_1"/>
<dbReference type="AlphaFoldDB" id="A0A0D0DHP8"/>